<dbReference type="InterPro" id="IPR019985">
    <property type="entry name" value="Ribosomal_uL23"/>
</dbReference>
<protein>
    <recommendedName>
        <fullName evidence="6">Large ribosomal subunit protein uL23</fullName>
    </recommendedName>
</protein>
<evidence type="ECO:0000256" key="6">
    <source>
        <dbReference type="HAMAP-Rule" id="MF_01369"/>
    </source>
</evidence>
<dbReference type="NCBIfam" id="TIGR03636">
    <property type="entry name" value="uL23_arch"/>
    <property type="match status" value="1"/>
</dbReference>
<dbReference type="GO" id="GO:1990904">
    <property type="term" value="C:ribonucleoprotein complex"/>
    <property type="evidence" value="ECO:0007669"/>
    <property type="project" value="UniProtKB-KW"/>
</dbReference>
<accession>A0A7H1KNS3</accession>
<comment type="function">
    <text evidence="6">Binds to 23S rRNA. One of the proteins that surrounds the polypeptide exit tunnel on the outside of the ribosome.</text>
</comment>
<gene>
    <name evidence="6" type="primary">rpl23</name>
    <name evidence="7" type="ORF">HCAOCCDF_00035</name>
</gene>
<reference evidence="7" key="1">
    <citation type="submission" date="2020-07" db="EMBL/GenBank/DDBJ databases">
        <title>Unique genomic features of the anaerobic methanotrophic archaea.</title>
        <authorList>
            <person name="Chadwick G.L."/>
            <person name="Skennerton C.T."/>
            <person name="Laso-Perez R."/>
            <person name="Leu A.O."/>
            <person name="Speth D.R."/>
            <person name="Yu H."/>
            <person name="Morgan-Lang C."/>
            <person name="Hatzenpichler R."/>
            <person name="Goudeau D."/>
            <person name="Malmstrom R."/>
            <person name="Brazelton W.J."/>
            <person name="Woyke T."/>
            <person name="Hallam S.J."/>
            <person name="Tyson G.W."/>
            <person name="Wegener G."/>
            <person name="Boetius A."/>
            <person name="Orphan V."/>
        </authorList>
    </citation>
    <scope>NUCLEOTIDE SEQUENCE</scope>
</reference>
<proteinExistence type="inferred from homology"/>
<keyword evidence="5 6" id="KW-0687">Ribonucleoprotein</keyword>
<dbReference type="Pfam" id="PF00276">
    <property type="entry name" value="Ribosomal_L23"/>
    <property type="match status" value="1"/>
</dbReference>
<dbReference type="GO" id="GO:0003735">
    <property type="term" value="F:structural constituent of ribosome"/>
    <property type="evidence" value="ECO:0007669"/>
    <property type="project" value="UniProtKB-UniRule"/>
</dbReference>
<evidence type="ECO:0000256" key="1">
    <source>
        <dbReference type="ARBA" id="ARBA00006700"/>
    </source>
</evidence>
<dbReference type="EMBL" id="MT776526">
    <property type="protein sequence ID" value="QNT35587.1"/>
    <property type="molecule type" value="Genomic_DNA"/>
</dbReference>
<dbReference type="HAMAP" id="MF_01369_A">
    <property type="entry name" value="Ribosomal_uL23_A"/>
    <property type="match status" value="1"/>
</dbReference>
<dbReference type="GO" id="GO:0006412">
    <property type="term" value="P:translation"/>
    <property type="evidence" value="ECO:0007669"/>
    <property type="project" value="UniProtKB-UniRule"/>
</dbReference>
<sequence>MAIKYPFITEKATIQLEEENKLQLVVDINATKNRIRKEIEEIYGFEVARVRTMITPKGKKKAIVAFTEGDAANEIATRLGLF</sequence>
<name>A0A7H1KNS3_9EURY</name>
<organism evidence="7">
    <name type="scientific">uncultured Methanosarcinales archaeon</name>
    <dbReference type="NCBI Taxonomy" id="183757"/>
    <lineage>
        <taxon>Archaea</taxon>
        <taxon>Methanobacteriati</taxon>
        <taxon>Methanobacteriota</taxon>
        <taxon>Stenosarchaea group</taxon>
        <taxon>Methanomicrobia</taxon>
        <taxon>Methanosarcinales</taxon>
        <taxon>environmental samples</taxon>
    </lineage>
</organism>
<dbReference type="SUPFAM" id="SSF54189">
    <property type="entry name" value="Ribosomal proteins S24e, L23 and L15e"/>
    <property type="match status" value="1"/>
</dbReference>
<keyword evidence="3 6" id="KW-0694">RNA-binding</keyword>
<evidence type="ECO:0000256" key="2">
    <source>
        <dbReference type="ARBA" id="ARBA00022730"/>
    </source>
</evidence>
<evidence type="ECO:0000313" key="7">
    <source>
        <dbReference type="EMBL" id="QNT35587.1"/>
    </source>
</evidence>
<comment type="subunit">
    <text evidence="6">Part of the 50S ribosomal subunit. Contacts protein L29.</text>
</comment>
<dbReference type="NCBIfam" id="NF011118">
    <property type="entry name" value="PRK14548.1"/>
    <property type="match status" value="1"/>
</dbReference>
<dbReference type="InterPro" id="IPR012678">
    <property type="entry name" value="Ribosomal_uL23/eL15/eS24_sf"/>
</dbReference>
<evidence type="ECO:0000256" key="4">
    <source>
        <dbReference type="ARBA" id="ARBA00022980"/>
    </source>
</evidence>
<dbReference type="PANTHER" id="PTHR11620">
    <property type="entry name" value="60S RIBOSOMAL PROTEIN L23A"/>
    <property type="match status" value="1"/>
</dbReference>
<dbReference type="InterPro" id="IPR013025">
    <property type="entry name" value="Ribosomal_uL23-like"/>
</dbReference>
<dbReference type="GO" id="GO:0005840">
    <property type="term" value="C:ribosome"/>
    <property type="evidence" value="ECO:0007669"/>
    <property type="project" value="UniProtKB-UniRule"/>
</dbReference>
<keyword evidence="2 6" id="KW-0699">rRNA-binding</keyword>
<keyword evidence="4 6" id="KW-0689">Ribosomal protein</keyword>
<dbReference type="InterPro" id="IPR012677">
    <property type="entry name" value="Nucleotide-bd_a/b_plait_sf"/>
</dbReference>
<dbReference type="Gene3D" id="3.30.70.330">
    <property type="match status" value="1"/>
</dbReference>
<dbReference type="GO" id="GO:0019843">
    <property type="term" value="F:rRNA binding"/>
    <property type="evidence" value="ECO:0007669"/>
    <property type="project" value="UniProtKB-UniRule"/>
</dbReference>
<dbReference type="FunFam" id="3.30.70.330:FF:000532">
    <property type="entry name" value="50S ribosomal protein L23"/>
    <property type="match status" value="1"/>
</dbReference>
<evidence type="ECO:0000256" key="5">
    <source>
        <dbReference type="ARBA" id="ARBA00023274"/>
    </source>
</evidence>
<evidence type="ECO:0000256" key="3">
    <source>
        <dbReference type="ARBA" id="ARBA00022884"/>
    </source>
</evidence>
<comment type="similarity">
    <text evidence="1 6">Belongs to the universal ribosomal protein uL23 family.</text>
</comment>
<dbReference type="AlphaFoldDB" id="A0A7H1KNS3"/>